<gene>
    <name evidence="1" type="primary">GLEAN_13232</name>
    <name evidence="1" type="ORF">TcasGA2_TC013232</name>
</gene>
<proteinExistence type="predicted"/>
<dbReference type="InParanoid" id="D6WMI6"/>
<protein>
    <submittedName>
        <fullName evidence="1">Uncharacterized protein</fullName>
    </submittedName>
</protein>
<evidence type="ECO:0000313" key="2">
    <source>
        <dbReference type="Proteomes" id="UP000007266"/>
    </source>
</evidence>
<name>D6WMI6_TRICA</name>
<accession>D6WMI6</accession>
<dbReference type="EMBL" id="KQ971343">
    <property type="protein sequence ID" value="EFA03292.1"/>
    <property type="molecule type" value="Genomic_DNA"/>
</dbReference>
<dbReference type="Proteomes" id="UP000007266">
    <property type="component" value="Linkage group 5"/>
</dbReference>
<sequence length="250" mass="28179">MKIVEISRRGCAPTTFTRSRKTIKDNKPEIYIVPTEKSTLGFMLLRQKFKHEEKRNKNRCVLSLSVSFWSQPWSLQARETSDGLPPAAVDIPVLRRPGGVFCITTTLHRAMSYDLVITVYNSCENLSGLISIEFTVQHSSHCGNCRFFRRTGPSLAQVNIITSRIFQDEQAAIVTGANKPPFITVLPLSVRFSKRCDTTDKIVGTWEGIQLKDGINEINLFISYRSIEGRTCVNGNSAKLDLPTHSRTRL</sequence>
<reference evidence="1 2" key="1">
    <citation type="journal article" date="2008" name="Nature">
        <title>The genome of the model beetle and pest Tribolium castaneum.</title>
        <authorList>
            <consortium name="Tribolium Genome Sequencing Consortium"/>
            <person name="Richards S."/>
            <person name="Gibbs R.A."/>
            <person name="Weinstock G.M."/>
            <person name="Brown S.J."/>
            <person name="Denell R."/>
            <person name="Beeman R.W."/>
            <person name="Gibbs R."/>
            <person name="Beeman R.W."/>
            <person name="Brown S.J."/>
            <person name="Bucher G."/>
            <person name="Friedrich M."/>
            <person name="Grimmelikhuijzen C.J."/>
            <person name="Klingler M."/>
            <person name="Lorenzen M."/>
            <person name="Richards S."/>
            <person name="Roth S."/>
            <person name="Schroder R."/>
            <person name="Tautz D."/>
            <person name="Zdobnov E.M."/>
            <person name="Muzny D."/>
            <person name="Gibbs R.A."/>
            <person name="Weinstock G.M."/>
            <person name="Attaway T."/>
            <person name="Bell S."/>
            <person name="Buhay C.J."/>
            <person name="Chandrabose M.N."/>
            <person name="Chavez D."/>
            <person name="Clerk-Blankenburg K.P."/>
            <person name="Cree A."/>
            <person name="Dao M."/>
            <person name="Davis C."/>
            <person name="Chacko J."/>
            <person name="Dinh H."/>
            <person name="Dugan-Rocha S."/>
            <person name="Fowler G."/>
            <person name="Garner T.T."/>
            <person name="Garnes J."/>
            <person name="Gnirke A."/>
            <person name="Hawes A."/>
            <person name="Hernandez J."/>
            <person name="Hines S."/>
            <person name="Holder M."/>
            <person name="Hume J."/>
            <person name="Jhangiani S.N."/>
            <person name="Joshi V."/>
            <person name="Khan Z.M."/>
            <person name="Jackson L."/>
            <person name="Kovar C."/>
            <person name="Kowis A."/>
            <person name="Lee S."/>
            <person name="Lewis L.R."/>
            <person name="Margolis J."/>
            <person name="Morgan M."/>
            <person name="Nazareth L.V."/>
            <person name="Nguyen N."/>
            <person name="Okwuonu G."/>
            <person name="Parker D."/>
            <person name="Richards S."/>
            <person name="Ruiz S.J."/>
            <person name="Santibanez J."/>
            <person name="Savard J."/>
            <person name="Scherer S.E."/>
            <person name="Schneider B."/>
            <person name="Sodergren E."/>
            <person name="Tautz D."/>
            <person name="Vattahil S."/>
            <person name="Villasana D."/>
            <person name="White C.S."/>
            <person name="Wright R."/>
            <person name="Park Y."/>
            <person name="Beeman R.W."/>
            <person name="Lord J."/>
            <person name="Oppert B."/>
            <person name="Lorenzen M."/>
            <person name="Brown S."/>
            <person name="Wang L."/>
            <person name="Savard J."/>
            <person name="Tautz D."/>
            <person name="Richards S."/>
            <person name="Weinstock G."/>
            <person name="Gibbs R.A."/>
            <person name="Liu Y."/>
            <person name="Worley K."/>
            <person name="Weinstock G."/>
            <person name="Elsik C.G."/>
            <person name="Reese J.T."/>
            <person name="Elhaik E."/>
            <person name="Landan G."/>
            <person name="Graur D."/>
            <person name="Arensburger P."/>
            <person name="Atkinson P."/>
            <person name="Beeman R.W."/>
            <person name="Beidler J."/>
            <person name="Brown S.J."/>
            <person name="Demuth J.P."/>
            <person name="Drury D.W."/>
            <person name="Du Y.Z."/>
            <person name="Fujiwara H."/>
            <person name="Lorenzen M."/>
            <person name="Maselli V."/>
            <person name="Osanai M."/>
            <person name="Park Y."/>
            <person name="Robertson H.M."/>
            <person name="Tu Z."/>
            <person name="Wang J.J."/>
            <person name="Wang S."/>
            <person name="Richards S."/>
            <person name="Song H."/>
            <person name="Zhang L."/>
            <person name="Sodergren E."/>
            <person name="Werner D."/>
            <person name="Stanke M."/>
            <person name="Morgenstern B."/>
            <person name="Solovyev V."/>
            <person name="Kosarev P."/>
            <person name="Brown G."/>
            <person name="Chen H.C."/>
            <person name="Ermolaeva O."/>
            <person name="Hlavina W."/>
            <person name="Kapustin Y."/>
            <person name="Kiryutin B."/>
            <person name="Kitts P."/>
            <person name="Maglott D."/>
            <person name="Pruitt K."/>
            <person name="Sapojnikov V."/>
            <person name="Souvorov A."/>
            <person name="Mackey A.J."/>
            <person name="Waterhouse R.M."/>
            <person name="Wyder S."/>
            <person name="Zdobnov E.M."/>
            <person name="Zdobnov E.M."/>
            <person name="Wyder S."/>
            <person name="Kriventseva E.V."/>
            <person name="Kadowaki T."/>
            <person name="Bork P."/>
            <person name="Aranda M."/>
            <person name="Bao R."/>
            <person name="Beermann A."/>
            <person name="Berns N."/>
            <person name="Bolognesi R."/>
            <person name="Bonneton F."/>
            <person name="Bopp D."/>
            <person name="Brown S.J."/>
            <person name="Bucher G."/>
            <person name="Butts T."/>
            <person name="Chaumot A."/>
            <person name="Denell R.E."/>
            <person name="Ferrier D.E."/>
            <person name="Friedrich M."/>
            <person name="Gordon C.M."/>
            <person name="Jindra M."/>
            <person name="Klingler M."/>
            <person name="Lan Q."/>
            <person name="Lattorff H.M."/>
            <person name="Laudet V."/>
            <person name="von Levetsow C."/>
            <person name="Liu Z."/>
            <person name="Lutz R."/>
            <person name="Lynch J.A."/>
            <person name="da Fonseca R.N."/>
            <person name="Posnien N."/>
            <person name="Reuter R."/>
            <person name="Roth S."/>
            <person name="Savard J."/>
            <person name="Schinko J.B."/>
            <person name="Schmitt C."/>
            <person name="Schoppmeier M."/>
            <person name="Schroder R."/>
            <person name="Shippy T.D."/>
            <person name="Simonnet F."/>
            <person name="Marques-Souza H."/>
            <person name="Tautz D."/>
            <person name="Tomoyasu Y."/>
            <person name="Trauner J."/>
            <person name="Van der Zee M."/>
            <person name="Vervoort M."/>
            <person name="Wittkopp N."/>
            <person name="Wimmer E.A."/>
            <person name="Yang X."/>
            <person name="Jones A.K."/>
            <person name="Sattelle D.B."/>
            <person name="Ebert P.R."/>
            <person name="Nelson D."/>
            <person name="Scott J.G."/>
            <person name="Beeman R.W."/>
            <person name="Muthukrishnan S."/>
            <person name="Kramer K.J."/>
            <person name="Arakane Y."/>
            <person name="Beeman R.W."/>
            <person name="Zhu Q."/>
            <person name="Hogenkamp D."/>
            <person name="Dixit R."/>
            <person name="Oppert B."/>
            <person name="Jiang H."/>
            <person name="Zou Z."/>
            <person name="Marshall J."/>
            <person name="Elpidina E."/>
            <person name="Vinokurov K."/>
            <person name="Oppert C."/>
            <person name="Zou Z."/>
            <person name="Evans J."/>
            <person name="Lu Z."/>
            <person name="Zhao P."/>
            <person name="Sumathipala N."/>
            <person name="Altincicek B."/>
            <person name="Vilcinskas A."/>
            <person name="Williams M."/>
            <person name="Hultmark D."/>
            <person name="Hetru C."/>
            <person name="Jiang H."/>
            <person name="Grimmelikhuijzen C.J."/>
            <person name="Hauser F."/>
            <person name="Cazzamali G."/>
            <person name="Williamson M."/>
            <person name="Park Y."/>
            <person name="Li B."/>
            <person name="Tanaka Y."/>
            <person name="Predel R."/>
            <person name="Neupert S."/>
            <person name="Schachtner J."/>
            <person name="Verleyen P."/>
            <person name="Raible F."/>
            <person name="Bork P."/>
            <person name="Friedrich M."/>
            <person name="Walden K.K."/>
            <person name="Robertson H.M."/>
            <person name="Angeli S."/>
            <person name="Foret S."/>
            <person name="Bucher G."/>
            <person name="Schuetz S."/>
            <person name="Maleszka R."/>
            <person name="Wimmer E.A."/>
            <person name="Beeman R.W."/>
            <person name="Lorenzen M."/>
            <person name="Tomoyasu Y."/>
            <person name="Miller S.C."/>
            <person name="Grossmann D."/>
            <person name="Bucher G."/>
        </authorList>
    </citation>
    <scope>NUCLEOTIDE SEQUENCE [LARGE SCALE GENOMIC DNA]</scope>
    <source>
        <strain evidence="1 2">Georgia GA2</strain>
    </source>
</reference>
<reference evidence="1 2" key="2">
    <citation type="journal article" date="2010" name="Nucleic Acids Res.">
        <title>BeetleBase in 2010: revisions to provide comprehensive genomic information for Tribolium castaneum.</title>
        <authorList>
            <person name="Kim H.S."/>
            <person name="Murphy T."/>
            <person name="Xia J."/>
            <person name="Caragea D."/>
            <person name="Park Y."/>
            <person name="Beeman R.W."/>
            <person name="Lorenzen M.D."/>
            <person name="Butcher S."/>
            <person name="Manak J.R."/>
            <person name="Brown S.J."/>
        </authorList>
    </citation>
    <scope>GENOME REANNOTATION</scope>
    <source>
        <strain evidence="1 2">Georgia GA2</strain>
    </source>
</reference>
<dbReference type="HOGENOM" id="CLU_1112572_0_0_1"/>
<evidence type="ECO:0000313" key="1">
    <source>
        <dbReference type="EMBL" id="EFA03292.1"/>
    </source>
</evidence>
<keyword evidence="2" id="KW-1185">Reference proteome</keyword>
<dbReference type="AlphaFoldDB" id="D6WMI6"/>
<organism evidence="1 2">
    <name type="scientific">Tribolium castaneum</name>
    <name type="common">Red flour beetle</name>
    <dbReference type="NCBI Taxonomy" id="7070"/>
    <lineage>
        <taxon>Eukaryota</taxon>
        <taxon>Metazoa</taxon>
        <taxon>Ecdysozoa</taxon>
        <taxon>Arthropoda</taxon>
        <taxon>Hexapoda</taxon>
        <taxon>Insecta</taxon>
        <taxon>Pterygota</taxon>
        <taxon>Neoptera</taxon>
        <taxon>Endopterygota</taxon>
        <taxon>Coleoptera</taxon>
        <taxon>Polyphaga</taxon>
        <taxon>Cucujiformia</taxon>
        <taxon>Tenebrionidae</taxon>
        <taxon>Tenebrionidae incertae sedis</taxon>
        <taxon>Tribolium</taxon>
    </lineage>
</organism>